<evidence type="ECO:0000259" key="2">
    <source>
        <dbReference type="PROSITE" id="PS51462"/>
    </source>
</evidence>
<dbReference type="SUPFAM" id="SSF55811">
    <property type="entry name" value="Nudix"/>
    <property type="match status" value="1"/>
</dbReference>
<dbReference type="InterPro" id="IPR000086">
    <property type="entry name" value="NUDIX_hydrolase_dom"/>
</dbReference>
<dbReference type="CDD" id="cd04663">
    <property type="entry name" value="NUDIX_Hydrolase"/>
    <property type="match status" value="1"/>
</dbReference>
<dbReference type="InterPro" id="IPR020084">
    <property type="entry name" value="NUDIX_hydrolase_CS"/>
</dbReference>
<dbReference type="InterPro" id="IPR015797">
    <property type="entry name" value="NUDIX_hydrolase-like_dom_sf"/>
</dbReference>
<name>A0ABT7JF10_9DEIO</name>
<evidence type="ECO:0000313" key="4">
    <source>
        <dbReference type="Proteomes" id="UP001302059"/>
    </source>
</evidence>
<gene>
    <name evidence="3" type="ORF">QOL99_05660</name>
</gene>
<dbReference type="Proteomes" id="UP001302059">
    <property type="component" value="Unassembled WGS sequence"/>
</dbReference>
<proteinExistence type="predicted"/>
<dbReference type="EMBL" id="JASNGB010000033">
    <property type="protein sequence ID" value="MDL2343636.1"/>
    <property type="molecule type" value="Genomic_DNA"/>
</dbReference>
<reference evidence="3 4" key="1">
    <citation type="submission" date="2023-05" db="EMBL/GenBank/DDBJ databases">
        <authorList>
            <person name="Gao F."/>
        </authorList>
    </citation>
    <scope>NUCLEOTIDE SEQUENCE [LARGE SCALE GENOMIC DNA]</scope>
    <source>
        <strain evidence="3 4">MIMF12</strain>
    </source>
</reference>
<protein>
    <submittedName>
        <fullName evidence="3">NUDIX domain-containing protein</fullName>
    </submittedName>
</protein>
<keyword evidence="1" id="KW-0378">Hydrolase</keyword>
<dbReference type="PROSITE" id="PS51462">
    <property type="entry name" value="NUDIX"/>
    <property type="match status" value="1"/>
</dbReference>
<dbReference type="Pfam" id="PF00293">
    <property type="entry name" value="NUDIX"/>
    <property type="match status" value="1"/>
</dbReference>
<organism evidence="3 4">
    <name type="scientific">Deinococcus rhizophilus</name>
    <dbReference type="NCBI Taxonomy" id="3049544"/>
    <lineage>
        <taxon>Bacteria</taxon>
        <taxon>Thermotogati</taxon>
        <taxon>Deinococcota</taxon>
        <taxon>Deinococci</taxon>
        <taxon>Deinococcales</taxon>
        <taxon>Deinococcaceae</taxon>
        <taxon>Deinococcus</taxon>
    </lineage>
</organism>
<evidence type="ECO:0000256" key="1">
    <source>
        <dbReference type="ARBA" id="ARBA00022801"/>
    </source>
</evidence>
<accession>A0ABT7JF10</accession>
<dbReference type="Gene3D" id="3.90.79.10">
    <property type="entry name" value="Nucleoside Triphosphate Pyrophosphohydrolase"/>
    <property type="match status" value="1"/>
</dbReference>
<sequence>MVTFQNLEEARAHASAHHLRERAVCQITRPTRGGTGLLVFDHVPDNGSGVQIVAGGVDPGETPAEAALREVQEETGRTGFRLEGYLGSAGWINETYAKRELRHFYHLTAPAGLPDTWDHAANGHLFRFRWEALSTARLDWEMDVFLHAPTPEETPA</sequence>
<feature type="domain" description="Nudix hydrolase" evidence="2">
    <location>
        <begin position="18"/>
        <end position="156"/>
    </location>
</feature>
<comment type="caution">
    <text evidence="3">The sequence shown here is derived from an EMBL/GenBank/DDBJ whole genome shotgun (WGS) entry which is preliminary data.</text>
</comment>
<dbReference type="RefSeq" id="WP_285522162.1">
    <property type="nucleotide sequence ID" value="NZ_JASNGB010000033.1"/>
</dbReference>
<dbReference type="PROSITE" id="PS00893">
    <property type="entry name" value="NUDIX_BOX"/>
    <property type="match status" value="1"/>
</dbReference>
<keyword evidence="4" id="KW-1185">Reference proteome</keyword>
<evidence type="ECO:0000313" key="3">
    <source>
        <dbReference type="EMBL" id="MDL2343636.1"/>
    </source>
</evidence>